<keyword evidence="1" id="KW-0472">Membrane</keyword>
<protein>
    <submittedName>
        <fullName evidence="2">Uncharacterized protein</fullName>
    </submittedName>
</protein>
<dbReference type="Proteomes" id="UP000663842">
    <property type="component" value="Unassembled WGS sequence"/>
</dbReference>
<feature type="transmembrane region" description="Helical" evidence="1">
    <location>
        <begin position="20"/>
        <end position="39"/>
    </location>
</feature>
<evidence type="ECO:0000313" key="2">
    <source>
        <dbReference type="EMBL" id="CAF4290405.1"/>
    </source>
</evidence>
<evidence type="ECO:0000313" key="3">
    <source>
        <dbReference type="Proteomes" id="UP000663842"/>
    </source>
</evidence>
<accession>A0A820HA69</accession>
<keyword evidence="1" id="KW-0812">Transmembrane</keyword>
<sequence length="135" mass="13941">MTDGDFINISGVDFRIGDIIIDGVFTIAGIILGDFIFSFSSGRLEGRRLIGGGGSLDDGGVGGSSCRCPSFRFCPGVGAGNHSSNISGSSLRSLKSNEGGCLARPMGDGQAIDLVQIAMTDVTHHNACADVEGWR</sequence>
<dbReference type="EMBL" id="CAJOBF010010369">
    <property type="protein sequence ID" value="CAF4290405.1"/>
    <property type="molecule type" value="Genomic_DNA"/>
</dbReference>
<reference evidence="2" key="1">
    <citation type="submission" date="2021-02" db="EMBL/GenBank/DDBJ databases">
        <authorList>
            <person name="Nowell W R."/>
        </authorList>
    </citation>
    <scope>NUCLEOTIDE SEQUENCE</scope>
</reference>
<evidence type="ECO:0000256" key="1">
    <source>
        <dbReference type="SAM" id="Phobius"/>
    </source>
</evidence>
<organism evidence="2 3">
    <name type="scientific">Rotaria magnacalcarata</name>
    <dbReference type="NCBI Taxonomy" id="392030"/>
    <lineage>
        <taxon>Eukaryota</taxon>
        <taxon>Metazoa</taxon>
        <taxon>Spiralia</taxon>
        <taxon>Gnathifera</taxon>
        <taxon>Rotifera</taxon>
        <taxon>Eurotatoria</taxon>
        <taxon>Bdelloidea</taxon>
        <taxon>Philodinida</taxon>
        <taxon>Philodinidae</taxon>
        <taxon>Rotaria</taxon>
    </lineage>
</organism>
<dbReference type="AlphaFoldDB" id="A0A820HA69"/>
<name>A0A820HA69_9BILA</name>
<comment type="caution">
    <text evidence="2">The sequence shown here is derived from an EMBL/GenBank/DDBJ whole genome shotgun (WGS) entry which is preliminary data.</text>
</comment>
<proteinExistence type="predicted"/>
<keyword evidence="1" id="KW-1133">Transmembrane helix</keyword>
<gene>
    <name evidence="2" type="ORF">UXM345_LOCUS32844</name>
</gene>